<accession>A0A7H9HVK9</accession>
<dbReference type="EMBL" id="CP059270">
    <property type="protein sequence ID" value="QLQ80485.1"/>
    <property type="molecule type" value="Genomic_DNA"/>
</dbReference>
<proteinExistence type="predicted"/>
<dbReference type="AlphaFoldDB" id="A0A7H9HVK9"/>
<dbReference type="InterPro" id="IPR048920">
    <property type="entry name" value="REC102"/>
</dbReference>
<name>A0A7H9HVK9_9SACH</name>
<dbReference type="Pfam" id="PF21736">
    <property type="entry name" value="REC102"/>
    <property type="match status" value="1"/>
</dbReference>
<dbReference type="OrthoDB" id="4060534at2759"/>
<protein>
    <submittedName>
        <fullName evidence="1">Uncharacterized protein</fullName>
    </submittedName>
</protein>
<keyword evidence="2" id="KW-1185">Reference proteome</keyword>
<organism evidence="1 2">
    <name type="scientific">Torulaspora globosa</name>
    <dbReference type="NCBI Taxonomy" id="48254"/>
    <lineage>
        <taxon>Eukaryota</taxon>
        <taxon>Fungi</taxon>
        <taxon>Dikarya</taxon>
        <taxon>Ascomycota</taxon>
        <taxon>Saccharomycotina</taxon>
        <taxon>Saccharomycetes</taxon>
        <taxon>Saccharomycetales</taxon>
        <taxon>Saccharomycetaceae</taxon>
        <taxon>Torulaspora</taxon>
    </lineage>
</organism>
<gene>
    <name evidence="1" type="ORF">HG537_0D04850</name>
</gene>
<dbReference type="Proteomes" id="UP000510647">
    <property type="component" value="Chromosome 4"/>
</dbReference>
<evidence type="ECO:0000313" key="2">
    <source>
        <dbReference type="Proteomes" id="UP000510647"/>
    </source>
</evidence>
<sequence>MGFTGFDSTYLANESNQVISKWSSEVETESVSSAAIVDDTNTIFLPPMKPETLKFIFNFRAVEGPGSCDIEQLACQIMVYLQNGVKFWHQLFYELQFSSTGGTIQLDLTCQVWNSEKVCTLLEKPIENRSHMRNLPHVSVLKGLRINVEMCFSCEPYLLIDEFLPQLNEYLCSLFISQLEFRFPFVFSATARKRFMSQESALGPISYALSNSSALLPILIKLISDDTTATTVYQVMKYRKSQTKHVSFQIAKREANG</sequence>
<reference evidence="1 2" key="1">
    <citation type="submission" date="2020-06" db="EMBL/GenBank/DDBJ databases">
        <title>The yeast mating-type switching endonuclease HO is a domesticated member of an unorthodox homing genetic element family.</title>
        <authorList>
            <person name="Coughlan A.Y."/>
            <person name="Lombardi L."/>
            <person name="Braun-Galleani S."/>
            <person name="Martos A.R."/>
            <person name="Galeote V."/>
            <person name="Bigey F."/>
            <person name="Dequin S."/>
            <person name="Byrne K.P."/>
            <person name="Wolfe K.H."/>
        </authorList>
    </citation>
    <scope>NUCLEOTIDE SEQUENCE [LARGE SCALE GENOMIC DNA]</scope>
    <source>
        <strain evidence="1 2">CBS2947</strain>
    </source>
</reference>
<evidence type="ECO:0000313" key="1">
    <source>
        <dbReference type="EMBL" id="QLQ80485.1"/>
    </source>
</evidence>